<dbReference type="GO" id="GO:0005975">
    <property type="term" value="P:carbohydrate metabolic process"/>
    <property type="evidence" value="ECO:0007669"/>
    <property type="project" value="InterPro"/>
</dbReference>
<dbReference type="Proteomes" id="UP000251995">
    <property type="component" value="Chromosome"/>
</dbReference>
<evidence type="ECO:0000256" key="3">
    <source>
        <dbReference type="ARBA" id="ARBA00011956"/>
    </source>
</evidence>
<feature type="binding site" evidence="8">
    <location>
        <position position="126"/>
    </location>
    <ligand>
        <name>Zn(2+)</name>
        <dbReference type="ChEBI" id="CHEBI:29105"/>
    </ligand>
</feature>
<dbReference type="EMBL" id="CP025198">
    <property type="protein sequence ID" value="AXE39563.1"/>
    <property type="molecule type" value="Genomic_DNA"/>
</dbReference>
<dbReference type="PANTHER" id="PTHR10309:SF0">
    <property type="entry name" value="MANNOSE-6-PHOSPHATE ISOMERASE"/>
    <property type="match status" value="1"/>
</dbReference>
<dbReference type="NCBIfam" id="TIGR00218">
    <property type="entry name" value="manA"/>
    <property type="match status" value="1"/>
</dbReference>
<dbReference type="InterPro" id="IPR001250">
    <property type="entry name" value="Man6P_Isoase-1"/>
</dbReference>
<evidence type="ECO:0000256" key="5">
    <source>
        <dbReference type="ARBA" id="ARBA00022833"/>
    </source>
</evidence>
<dbReference type="Gene3D" id="2.60.120.10">
    <property type="entry name" value="Jelly Rolls"/>
    <property type="match status" value="2"/>
</dbReference>
<dbReference type="InterPro" id="IPR014710">
    <property type="entry name" value="RmlC-like_jellyroll"/>
</dbReference>
<dbReference type="CDD" id="cd07011">
    <property type="entry name" value="cupin_PMI_type_I_N"/>
    <property type="match status" value="1"/>
</dbReference>
<dbReference type="Gene3D" id="1.10.441.10">
    <property type="entry name" value="Phosphomannose Isomerase, domain 2"/>
    <property type="match status" value="1"/>
</dbReference>
<feature type="active site" evidence="7">
    <location>
        <position position="274"/>
    </location>
</feature>
<evidence type="ECO:0000256" key="4">
    <source>
        <dbReference type="ARBA" id="ARBA00022723"/>
    </source>
</evidence>
<dbReference type="GO" id="GO:0008270">
    <property type="term" value="F:zinc ion binding"/>
    <property type="evidence" value="ECO:0007669"/>
    <property type="project" value="InterPro"/>
</dbReference>
<dbReference type="GO" id="GO:0005829">
    <property type="term" value="C:cytosol"/>
    <property type="evidence" value="ECO:0007669"/>
    <property type="project" value="TreeGrafter"/>
</dbReference>
<dbReference type="PIRSF" id="PIRSF001480">
    <property type="entry name" value="Mannose-6-phosphate_isomerase"/>
    <property type="match status" value="1"/>
</dbReference>
<dbReference type="OrthoDB" id="9792649at2"/>
<dbReference type="InterPro" id="IPR046457">
    <property type="entry name" value="PMI_typeI_cat"/>
</dbReference>
<protein>
    <recommendedName>
        <fullName evidence="3">mannose-6-phosphate isomerase</fullName>
        <ecNumber evidence="3">5.3.1.8</ecNumber>
    </recommendedName>
</protein>
<comment type="similarity">
    <text evidence="2">Belongs to the mannose-6-phosphate isomerase type 1 family.</text>
</comment>
<sequence>MERLSGSIRNYAWGSMDAIPHILGSEQDGLPQAEYWLGAYESDPSSAAESSLLERLRLHPEELGDASRRRFGDRLPFLLKVLSAAKPLSLQAHPGRQSARDGHARSMAAGVEAQQRTFVDDWPRPELMVALSDVEALYGFRDPLHTRALFDALGTRTSLDPVLGPLTERSGPAALAEVFLDALTVDSKRRAMSREVVSAAVNHVGEDSDLGEFCRTAVQLDEHRPDDSTILAALLLNRVHLSPGQALRVPPGTLHTYLSGTGVEISANSDNIVRGGLTDKLIDVDALISIVDFTSCGAHLVDPAGDGELDEYPTDFPECRLWALHLRPGNVRMLPASGSPRILLVLGGHAVCSSSSGTEETVRGHALWIPAGEQVQVQGNCDGFLAGVGAVQG</sequence>
<dbReference type="AlphaFoldDB" id="A0A344UWB5"/>
<keyword evidence="6 10" id="KW-0413">Isomerase</keyword>
<evidence type="ECO:0000256" key="8">
    <source>
        <dbReference type="PIRSR" id="PIRSR001480-2"/>
    </source>
</evidence>
<feature type="domain" description="Phosphomannose isomerase type I catalytic" evidence="9">
    <location>
        <begin position="2"/>
        <end position="141"/>
    </location>
</feature>
<feature type="binding site" evidence="8">
    <location>
        <position position="255"/>
    </location>
    <ligand>
        <name>Zn(2+)</name>
        <dbReference type="ChEBI" id="CHEBI:29105"/>
    </ligand>
</feature>
<evidence type="ECO:0000256" key="2">
    <source>
        <dbReference type="ARBA" id="ARBA00010772"/>
    </source>
</evidence>
<keyword evidence="11" id="KW-1185">Reference proteome</keyword>
<accession>A0A344UWB5</accession>
<dbReference type="EC" id="5.3.1.8" evidence="3"/>
<organism evidence="10 11">
    <name type="scientific">Acidipropionibacterium virtanenii</name>
    <dbReference type="NCBI Taxonomy" id="2057246"/>
    <lineage>
        <taxon>Bacteria</taxon>
        <taxon>Bacillati</taxon>
        <taxon>Actinomycetota</taxon>
        <taxon>Actinomycetes</taxon>
        <taxon>Propionibacteriales</taxon>
        <taxon>Propionibacteriaceae</taxon>
        <taxon>Acidipropionibacterium</taxon>
    </lineage>
</organism>
<dbReference type="SUPFAM" id="SSF51182">
    <property type="entry name" value="RmlC-like cupins"/>
    <property type="match status" value="1"/>
</dbReference>
<dbReference type="GO" id="GO:0009298">
    <property type="term" value="P:GDP-mannose biosynthetic process"/>
    <property type="evidence" value="ECO:0007669"/>
    <property type="project" value="InterPro"/>
</dbReference>
<gene>
    <name evidence="10" type="primary">manA_1</name>
    <name evidence="10" type="ORF">JS278_02424</name>
</gene>
<keyword evidence="5 8" id="KW-0862">Zinc</keyword>
<evidence type="ECO:0000256" key="6">
    <source>
        <dbReference type="ARBA" id="ARBA00023235"/>
    </source>
</evidence>
<dbReference type="RefSeq" id="WP_114045424.1">
    <property type="nucleotide sequence ID" value="NZ_CP025198.1"/>
</dbReference>
<feature type="binding site" evidence="8">
    <location>
        <position position="93"/>
    </location>
    <ligand>
        <name>Zn(2+)</name>
        <dbReference type="ChEBI" id="CHEBI:29105"/>
    </ligand>
</feature>
<dbReference type="Pfam" id="PF20511">
    <property type="entry name" value="PMI_typeI_cat"/>
    <property type="match status" value="1"/>
</dbReference>
<dbReference type="PANTHER" id="PTHR10309">
    <property type="entry name" value="MANNOSE-6-PHOSPHATE ISOMERASE"/>
    <property type="match status" value="1"/>
</dbReference>
<evidence type="ECO:0000256" key="1">
    <source>
        <dbReference type="ARBA" id="ARBA00000757"/>
    </source>
</evidence>
<evidence type="ECO:0000313" key="11">
    <source>
        <dbReference type="Proteomes" id="UP000251995"/>
    </source>
</evidence>
<dbReference type="KEGG" id="acij:JS278_02424"/>
<evidence type="ECO:0000313" key="10">
    <source>
        <dbReference type="EMBL" id="AXE39563.1"/>
    </source>
</evidence>
<comment type="cofactor">
    <cofactor evidence="8">
        <name>Zn(2+)</name>
        <dbReference type="ChEBI" id="CHEBI:29105"/>
    </cofactor>
    <text evidence="8">Binds 1 zinc ion per subunit.</text>
</comment>
<dbReference type="InterPro" id="IPR011051">
    <property type="entry name" value="RmlC_Cupin_sf"/>
</dbReference>
<keyword evidence="4 8" id="KW-0479">Metal-binding</keyword>
<feature type="binding site" evidence="8">
    <location>
        <position position="91"/>
    </location>
    <ligand>
        <name>Zn(2+)</name>
        <dbReference type="ChEBI" id="CHEBI:29105"/>
    </ligand>
</feature>
<dbReference type="InterPro" id="IPR016305">
    <property type="entry name" value="Mannose-6-P_Isomerase"/>
</dbReference>
<proteinExistence type="inferred from homology"/>
<comment type="catalytic activity">
    <reaction evidence="1">
        <text>D-mannose 6-phosphate = D-fructose 6-phosphate</text>
        <dbReference type="Rhea" id="RHEA:12356"/>
        <dbReference type="ChEBI" id="CHEBI:58735"/>
        <dbReference type="ChEBI" id="CHEBI:61527"/>
        <dbReference type="EC" id="5.3.1.8"/>
    </reaction>
</comment>
<reference evidence="10 11" key="1">
    <citation type="submission" date="2017-12" db="EMBL/GenBank/DDBJ databases">
        <title>The whole genome sequence of the Acidipropionibacterium virtanenii sp. nov. type strain JS278.</title>
        <authorList>
            <person name="Laine P."/>
            <person name="Deptula P."/>
            <person name="Varmanen P."/>
            <person name="Auvinen P."/>
        </authorList>
    </citation>
    <scope>NUCLEOTIDE SEQUENCE [LARGE SCALE GENOMIC DNA]</scope>
    <source>
        <strain evidence="10 11">JS278</strain>
    </source>
</reference>
<evidence type="ECO:0000256" key="7">
    <source>
        <dbReference type="PIRSR" id="PIRSR001480-1"/>
    </source>
</evidence>
<dbReference type="GO" id="GO:0004476">
    <property type="term" value="F:mannose-6-phosphate isomerase activity"/>
    <property type="evidence" value="ECO:0007669"/>
    <property type="project" value="UniProtKB-EC"/>
</dbReference>
<name>A0A344UWB5_9ACTN</name>
<dbReference type="PRINTS" id="PR00714">
    <property type="entry name" value="MAN6PISMRASE"/>
</dbReference>
<evidence type="ECO:0000259" key="9">
    <source>
        <dbReference type="Pfam" id="PF20511"/>
    </source>
</evidence>